<dbReference type="AlphaFoldDB" id="A0A645GJ57"/>
<reference evidence="1" key="1">
    <citation type="submission" date="2019-08" db="EMBL/GenBank/DDBJ databases">
        <authorList>
            <person name="Kucharzyk K."/>
            <person name="Murdoch R.W."/>
            <person name="Higgins S."/>
            <person name="Loffler F."/>
        </authorList>
    </citation>
    <scope>NUCLEOTIDE SEQUENCE</scope>
</reference>
<comment type="caution">
    <text evidence="1">The sequence shown here is derived from an EMBL/GenBank/DDBJ whole genome shotgun (WGS) entry which is preliminary data.</text>
</comment>
<organism evidence="1">
    <name type="scientific">bioreactor metagenome</name>
    <dbReference type="NCBI Taxonomy" id="1076179"/>
    <lineage>
        <taxon>unclassified sequences</taxon>
        <taxon>metagenomes</taxon>
        <taxon>ecological metagenomes</taxon>
    </lineage>
</organism>
<dbReference type="EMBL" id="VSSQ01075176">
    <property type="protein sequence ID" value="MPN25849.1"/>
    <property type="molecule type" value="Genomic_DNA"/>
</dbReference>
<name>A0A645GJ57_9ZZZZ</name>
<sequence length="76" mass="8605">MTLFMNQSLHNFNKRICRKILRIQGNLINHFAAAISSNKTSEAEIAHRVFTALEGDQAVGKFAVKQPLIVEIKRLL</sequence>
<accession>A0A645GJ57</accession>
<proteinExistence type="predicted"/>
<gene>
    <name evidence="1" type="ORF">SDC9_173266</name>
</gene>
<evidence type="ECO:0000313" key="1">
    <source>
        <dbReference type="EMBL" id="MPN25849.1"/>
    </source>
</evidence>
<protein>
    <submittedName>
        <fullName evidence="1">Uncharacterized protein</fullName>
    </submittedName>
</protein>